<name>A0ABU3YNP8_9HYPH</name>
<dbReference type="Proteomes" id="UP001187203">
    <property type="component" value="Unassembled WGS sequence"/>
</dbReference>
<comment type="caution">
    <text evidence="1">The sequence shown here is derived from an EMBL/GenBank/DDBJ whole genome shotgun (WGS) entry which is preliminary data.</text>
</comment>
<evidence type="ECO:0000313" key="2">
    <source>
        <dbReference type="Proteomes" id="UP001187203"/>
    </source>
</evidence>
<dbReference type="EMBL" id="JAWJWI010000009">
    <property type="protein sequence ID" value="MDV4187460.1"/>
    <property type="molecule type" value="Genomic_DNA"/>
</dbReference>
<reference evidence="2" key="1">
    <citation type="journal article" date="2023" name="Int. J. Mol. Sci.">
        <title>Genomic and Metabolic Characterization of Plant Growth-Promoting Rhizobacteria Isolated from Nodules of Clovers Grown in Non-Farmed Soil.</title>
        <authorList>
            <person name="Wojcik M."/>
            <person name="Koper P."/>
            <person name="Zebracki K."/>
            <person name="Marczak M."/>
            <person name="Mazur A."/>
        </authorList>
    </citation>
    <scope>NUCLEOTIDE SEQUENCE [LARGE SCALE GENOMIC DNA]</scope>
    <source>
        <strain evidence="2">KB12</strain>
    </source>
</reference>
<organism evidence="1 2">
    <name type="scientific">Rhizobium brockwellii</name>
    <dbReference type="NCBI Taxonomy" id="3019932"/>
    <lineage>
        <taxon>Bacteria</taxon>
        <taxon>Pseudomonadati</taxon>
        <taxon>Pseudomonadota</taxon>
        <taxon>Alphaproteobacteria</taxon>
        <taxon>Hyphomicrobiales</taxon>
        <taxon>Rhizobiaceae</taxon>
        <taxon>Rhizobium/Agrobacterium group</taxon>
        <taxon>Rhizobium</taxon>
    </lineage>
</organism>
<dbReference type="InterPro" id="IPR021352">
    <property type="entry name" value="DUF2971"/>
</dbReference>
<protein>
    <submittedName>
        <fullName evidence="1">DUF2971 domain-containing protein</fullName>
    </submittedName>
</protein>
<proteinExistence type="predicted"/>
<keyword evidence="2" id="KW-1185">Reference proteome</keyword>
<sequence length="297" mass="34082">MIDGTWFRNISWNTIQETTVGQPIPDRLYHYTSSEGLKGIIESNCIRFADAMFMNDGSETVHGMYLFAQILTDFMADKPDDEKSLAEELKQELAVTANIMRPIIFCMSAEQNLLNQWRDYGADVVPYSIEFDTYVLQRSNEFTFPVYLAKVIYEIHYQQHLLLKLIAAIYQRAKDIPAGLEISQELKSQLLKAVAIEILWLLYRFKNPAFAAEQEWRLISHGDSVAYYTQPRFRTSRLGVIPFYEFRATKSLTLPIRSVLVGPSPYSNMSNMALQQFLAAHGYGGVATNYSTIPIRR</sequence>
<evidence type="ECO:0000313" key="1">
    <source>
        <dbReference type="EMBL" id="MDV4187460.1"/>
    </source>
</evidence>
<dbReference type="Pfam" id="PF11185">
    <property type="entry name" value="DUF2971"/>
    <property type="match status" value="1"/>
</dbReference>
<gene>
    <name evidence="1" type="ORF">R1523_18370</name>
</gene>
<accession>A0ABU3YNP8</accession>
<dbReference type="RefSeq" id="WP_130831182.1">
    <property type="nucleotide sequence ID" value="NZ_JAWJWH010000010.1"/>
</dbReference>